<keyword evidence="9" id="KW-1185">Reference proteome</keyword>
<accession>T0MLF2</accession>
<reference evidence="8 9" key="1">
    <citation type="journal article" date="2013" name="BMC Genomics">
        <title>Genome sequencing and comparative genomics of honey bee microsporidia, Nosema apis reveal novel insights into host-parasite interactions.</title>
        <authorList>
            <person name="Chen Yp."/>
            <person name="Pettis J.S."/>
            <person name="Zhao Y."/>
            <person name="Liu X."/>
            <person name="Tallon L.J."/>
            <person name="Sadzewicz L.D."/>
            <person name="Li R."/>
            <person name="Zheng H."/>
            <person name="Huang S."/>
            <person name="Zhang X."/>
            <person name="Hamilton M.C."/>
            <person name="Pernal S.F."/>
            <person name="Melathopoulos A.P."/>
            <person name="Yan X."/>
            <person name="Evans J.D."/>
        </authorList>
    </citation>
    <scope>NUCLEOTIDE SEQUENCE [LARGE SCALE GENOMIC DNA]</scope>
    <source>
        <strain evidence="8 9">BRL 01</strain>
    </source>
</reference>
<keyword evidence="5" id="KW-0106">Calcium</keyword>
<keyword evidence="4" id="KW-0677">Repeat</keyword>
<evidence type="ECO:0000256" key="6">
    <source>
        <dbReference type="ARBA" id="ARBA00023288"/>
    </source>
</evidence>
<dbReference type="GO" id="GO:0005509">
    <property type="term" value="F:calcium ion binding"/>
    <property type="evidence" value="ECO:0007669"/>
    <property type="project" value="InterPro"/>
</dbReference>
<comment type="similarity">
    <text evidence="1">Belongs to the recoverin family.</text>
</comment>
<proteinExistence type="inferred from homology"/>
<dbReference type="EMBL" id="KE647071">
    <property type="protein sequence ID" value="EQB61880.1"/>
    <property type="molecule type" value="Genomic_DNA"/>
</dbReference>
<dbReference type="InterPro" id="IPR028846">
    <property type="entry name" value="Recoverin"/>
</dbReference>
<dbReference type="PANTHER" id="PTHR23055">
    <property type="entry name" value="CALCIUM BINDING PROTEINS"/>
    <property type="match status" value="1"/>
</dbReference>
<dbReference type="OrthoDB" id="191686at2759"/>
<dbReference type="PRINTS" id="PR00450">
    <property type="entry name" value="RECOVERIN"/>
</dbReference>
<sequence>MGNKTSNIRSNNTDITNQFSYFPSKDVQDWAISFKKQFPCGYITLTNLEQVFKRLFPFGSCKKFVKRLFYTINISQSNQIEFHELLIAFSILKAGSSFEKLRWIFRFYDEDSDGVVSKAEMIEIAQSLVDMVSNTLDLNIDAEKAINDLFEVCENKSGFFTFEDFKELAVRKKEAFEMLTLYIC</sequence>
<dbReference type="InterPro" id="IPR002048">
    <property type="entry name" value="EF_hand_dom"/>
</dbReference>
<evidence type="ECO:0000256" key="4">
    <source>
        <dbReference type="ARBA" id="ARBA00022737"/>
    </source>
</evidence>
<dbReference type="CDD" id="cd00051">
    <property type="entry name" value="EFh"/>
    <property type="match status" value="1"/>
</dbReference>
<evidence type="ECO:0000256" key="3">
    <source>
        <dbReference type="ARBA" id="ARBA00022723"/>
    </source>
</evidence>
<name>T0MLF2_9MICR</name>
<dbReference type="AlphaFoldDB" id="T0MLF2"/>
<dbReference type="SUPFAM" id="SSF47473">
    <property type="entry name" value="EF-hand"/>
    <property type="match status" value="1"/>
</dbReference>
<evidence type="ECO:0000313" key="8">
    <source>
        <dbReference type="EMBL" id="EQB61880.1"/>
    </source>
</evidence>
<keyword evidence="3" id="KW-0479">Metal-binding</keyword>
<organism evidence="8 9">
    <name type="scientific">Vairimorpha apis BRL 01</name>
    <dbReference type="NCBI Taxonomy" id="1037528"/>
    <lineage>
        <taxon>Eukaryota</taxon>
        <taxon>Fungi</taxon>
        <taxon>Fungi incertae sedis</taxon>
        <taxon>Microsporidia</taxon>
        <taxon>Nosematidae</taxon>
        <taxon>Vairimorpha</taxon>
    </lineage>
</organism>
<dbReference type="InterPro" id="IPR011992">
    <property type="entry name" value="EF-hand-dom_pair"/>
</dbReference>
<evidence type="ECO:0000256" key="1">
    <source>
        <dbReference type="ARBA" id="ARBA00006049"/>
    </source>
</evidence>
<dbReference type="HOGENOM" id="CLU_072366_1_0_1"/>
<evidence type="ECO:0000313" key="9">
    <source>
        <dbReference type="Proteomes" id="UP000053780"/>
    </source>
</evidence>
<keyword evidence="2" id="KW-0519">Myristate</keyword>
<dbReference type="PANTHER" id="PTHR23055:SF178">
    <property type="entry name" value="NEUROCALCIN HOMOLOG"/>
    <property type="match status" value="1"/>
</dbReference>
<dbReference type="PROSITE" id="PS00018">
    <property type="entry name" value="EF_HAND_1"/>
    <property type="match status" value="1"/>
</dbReference>
<dbReference type="SMART" id="SM00054">
    <property type="entry name" value="EFh"/>
    <property type="match status" value="3"/>
</dbReference>
<keyword evidence="6" id="KW-0449">Lipoprotein</keyword>
<dbReference type="Proteomes" id="UP000053780">
    <property type="component" value="Unassembled WGS sequence"/>
</dbReference>
<protein>
    <submittedName>
        <fullName evidence="8">Neuronal calcium sensor 1</fullName>
    </submittedName>
</protein>
<evidence type="ECO:0000256" key="5">
    <source>
        <dbReference type="ARBA" id="ARBA00022837"/>
    </source>
</evidence>
<dbReference type="VEuPathDB" id="MicrosporidiaDB:NAPIS_ORF00545"/>
<gene>
    <name evidence="8" type="ORF">NAPIS_ORF00545</name>
</gene>
<evidence type="ECO:0000259" key="7">
    <source>
        <dbReference type="PROSITE" id="PS50222"/>
    </source>
</evidence>
<feature type="domain" description="EF-hand" evidence="7">
    <location>
        <begin position="96"/>
        <end position="131"/>
    </location>
</feature>
<dbReference type="InterPro" id="IPR018247">
    <property type="entry name" value="EF_Hand_1_Ca_BS"/>
</dbReference>
<evidence type="ECO:0000256" key="2">
    <source>
        <dbReference type="ARBA" id="ARBA00022707"/>
    </source>
</evidence>
<dbReference type="PROSITE" id="PS50222">
    <property type="entry name" value="EF_HAND_2"/>
    <property type="match status" value="1"/>
</dbReference>
<dbReference type="Gene3D" id="1.10.238.10">
    <property type="entry name" value="EF-hand"/>
    <property type="match status" value="1"/>
</dbReference>